<evidence type="ECO:0000313" key="3">
    <source>
        <dbReference type="Proteomes" id="UP000501690"/>
    </source>
</evidence>
<keyword evidence="3" id="KW-1185">Reference proteome</keyword>
<feature type="compositionally biased region" description="Low complexity" evidence="1">
    <location>
        <begin position="234"/>
        <end position="245"/>
    </location>
</feature>
<feature type="region of interest" description="Disordered" evidence="1">
    <location>
        <begin position="220"/>
        <end position="267"/>
    </location>
</feature>
<feature type="compositionally biased region" description="Low complexity" evidence="1">
    <location>
        <begin position="75"/>
        <end position="115"/>
    </location>
</feature>
<evidence type="ECO:0000256" key="1">
    <source>
        <dbReference type="SAM" id="MobiDB-lite"/>
    </source>
</evidence>
<gene>
    <name evidence="2" type="ORF">DEO72_LG3g2939</name>
</gene>
<evidence type="ECO:0000313" key="2">
    <source>
        <dbReference type="EMBL" id="QCD88394.1"/>
    </source>
</evidence>
<dbReference type="PANTHER" id="PTHR33356:SF16">
    <property type="entry name" value="G PATCH DOMAIN PROTEIN"/>
    <property type="match status" value="1"/>
</dbReference>
<reference evidence="2 3" key="1">
    <citation type="submission" date="2019-04" db="EMBL/GenBank/DDBJ databases">
        <title>An improved genome assembly and genetic linkage map for asparagus bean, Vigna unguiculata ssp. sesquipedialis.</title>
        <authorList>
            <person name="Xia Q."/>
            <person name="Zhang R."/>
            <person name="Dong Y."/>
        </authorList>
    </citation>
    <scope>NUCLEOTIDE SEQUENCE [LARGE SCALE GENOMIC DNA]</scope>
    <source>
        <tissue evidence="2">Leaf</tissue>
    </source>
</reference>
<dbReference type="PANTHER" id="PTHR33356">
    <property type="entry name" value="TIP41-LIKE PROTEIN"/>
    <property type="match status" value="1"/>
</dbReference>
<dbReference type="EMBL" id="CP039347">
    <property type="protein sequence ID" value="QCD88394.1"/>
    <property type="molecule type" value="Genomic_DNA"/>
</dbReference>
<dbReference type="Proteomes" id="UP000501690">
    <property type="component" value="Linkage Group LG3"/>
</dbReference>
<name>A0A4D6LJZ1_VIGUN</name>
<accession>A0A4D6LJZ1</accession>
<proteinExistence type="predicted"/>
<dbReference type="AlphaFoldDB" id="A0A4D6LJZ1"/>
<feature type="region of interest" description="Disordered" evidence="1">
    <location>
        <begin position="74"/>
        <end position="116"/>
    </location>
</feature>
<sequence>MAILPSSRDTHHTNCNIINGPDLNPCLNFIPCQFPSFTISLPCSTQPHAKHTTMLQHQHKLHFSAIHSHHHLDSLLDSNTSPQSTKSSTVSSIQGSPQGSSSSSSPSYYSQEPSPTGHEFCWESNYDTMKMLEKMKLDESDSSEYHPGYVNQRLETSNVGFYSLLQEQIRAIQSSRIRQEEILSRKQDSTAYVGKIQGQISQQFEKKGKGVNVGCDYGRRIRPPWQQGRSQHQTGSRGSSYSGTGVFLPRGETGAPLESRKRPGKGSTTVLIPARVVQALQVHFDQMAATCGPTKPHGFPPLQDVLVSTSDGMYSLQNTQSRTNNHICRMRCFCLKNGPIDYSSFRKSREAKKD</sequence>
<organism evidence="2 3">
    <name type="scientific">Vigna unguiculata</name>
    <name type="common">Cowpea</name>
    <dbReference type="NCBI Taxonomy" id="3917"/>
    <lineage>
        <taxon>Eukaryota</taxon>
        <taxon>Viridiplantae</taxon>
        <taxon>Streptophyta</taxon>
        <taxon>Embryophyta</taxon>
        <taxon>Tracheophyta</taxon>
        <taxon>Spermatophyta</taxon>
        <taxon>Magnoliopsida</taxon>
        <taxon>eudicotyledons</taxon>
        <taxon>Gunneridae</taxon>
        <taxon>Pentapetalae</taxon>
        <taxon>rosids</taxon>
        <taxon>fabids</taxon>
        <taxon>Fabales</taxon>
        <taxon>Fabaceae</taxon>
        <taxon>Papilionoideae</taxon>
        <taxon>50 kb inversion clade</taxon>
        <taxon>NPAAA clade</taxon>
        <taxon>indigoferoid/millettioid clade</taxon>
        <taxon>Phaseoleae</taxon>
        <taxon>Vigna</taxon>
    </lineage>
</organism>
<protein>
    <submittedName>
        <fullName evidence="2">Uncharacterized protein</fullName>
    </submittedName>
</protein>